<name>A0A0G4HUM2_9ALVE</name>
<proteinExistence type="predicted"/>
<reference evidence="2" key="1">
    <citation type="submission" date="2014-11" db="EMBL/GenBank/DDBJ databases">
        <authorList>
            <person name="Otto D Thomas"/>
            <person name="Naeem Raeece"/>
        </authorList>
    </citation>
    <scope>NUCLEOTIDE SEQUENCE</scope>
</reference>
<organism evidence="2">
    <name type="scientific">Chromera velia CCMP2878</name>
    <dbReference type="NCBI Taxonomy" id="1169474"/>
    <lineage>
        <taxon>Eukaryota</taxon>
        <taxon>Sar</taxon>
        <taxon>Alveolata</taxon>
        <taxon>Colpodellida</taxon>
        <taxon>Chromeraceae</taxon>
        <taxon>Chromera</taxon>
    </lineage>
</organism>
<dbReference type="EMBL" id="CDMZ01003927">
    <property type="protein sequence ID" value="CEM48080.1"/>
    <property type="molecule type" value="Genomic_DNA"/>
</dbReference>
<dbReference type="AlphaFoldDB" id="A0A0G4HUM2"/>
<evidence type="ECO:0000313" key="2">
    <source>
        <dbReference type="EMBL" id="CEM48080.1"/>
    </source>
</evidence>
<protein>
    <submittedName>
        <fullName evidence="2">Uncharacterized protein</fullName>
    </submittedName>
</protein>
<gene>
    <name evidence="2" type="ORF">Cvel_8653</name>
</gene>
<evidence type="ECO:0000256" key="1">
    <source>
        <dbReference type="SAM" id="MobiDB-lite"/>
    </source>
</evidence>
<sequence length="786" mass="87364">MLRKILEQAHSQCKTSADLVDKLLNLFETEELSLEVLQEVAQENEFFEVMKNAGVKEAGANTLFLMRFRSLLKSSVSEQPSPQIEDSTTDSNPSTHTISLQKPADTFHDISRQSTSAVLPLQGSLSEVSRSDGAGMPTRPSSARGMEGNERATTPSSDGPVGGAPVTAEMRAAAQDQDHRAPHTQMFQTRTADDTSQTNCVYLNMPERTASVVYRRVFKQSPEARAAEPFRRGTVEAISDPLRLIGKEKFVVQIPWASDDLDRRGGETLCVEVFFVSATGPVAASEEFYGLLLGPSFDNLDSSEKQMERLLQTVETRRFPCPDLDTFLMNLRDKVPEGQSRDLMRVEAPPGGLLGVLAPFLLDSMKRGHDFGDALQTLYDRACEEGVQSTRAHELLQHVSERDLLIALLHMGGVHGARHVLSLAARAGTPLPLLFSPAPQLAENSEEVFMKAFVPLLATPLASKRPVVWMGTGPGKSSLLQHFRGLFCDASTPTGTSTGNMSPLHEGSIDLLLPGKTEPFVYADCHGILPFSTRFRAMTKPLCVCAAFVCVHVAASDVFWLKDSDLECCLSPALEEAFSSMPSEEELERQGNVEGEGPSVLLFLRDAEKWDSRRTEALEREMKERFGHRFCGSVQVPNVCLVSVDTLRRRLTGCLKKAKEVMAGHSDCKGFPSFSRVFNLYREAKSGWPIQRVEEMRSDFDLQVRKVLEDNFPEDRRFASRLFPIDSATSELARQERRFAEIQQRRAHGADHGEVVASMARARRQQRERMSARRCNALVFRVARVR</sequence>
<dbReference type="VEuPathDB" id="CryptoDB:Cvel_8653"/>
<feature type="region of interest" description="Disordered" evidence="1">
    <location>
        <begin position="77"/>
        <end position="105"/>
    </location>
</feature>
<feature type="region of interest" description="Disordered" evidence="1">
    <location>
        <begin position="118"/>
        <end position="165"/>
    </location>
</feature>
<dbReference type="PhylomeDB" id="A0A0G4HUM2"/>
<feature type="compositionally biased region" description="Polar residues" evidence="1">
    <location>
        <begin position="77"/>
        <end position="100"/>
    </location>
</feature>
<feature type="compositionally biased region" description="Polar residues" evidence="1">
    <location>
        <begin position="118"/>
        <end position="128"/>
    </location>
</feature>
<accession>A0A0G4HUM2</accession>